<sequence length="210" mass="23685">MWGVLLEGMGMGLVLSMIVGPVFFALVHNSLQNGFRLSAFMALGILLSDALYVLISYFGVSIFSLYPLLKVILGYSGGLIMIGFGLISFFRKVPLPEAGFSSFHSPVPRKWNSYIKGFSLNGVNPFVLLFWMSIAEFVQVKKRYISTDVWMFYISMLLTVFAMDLTKIYIAKRLRQLITPSFMLLANRFVGLVLVAFGLRLLWFAANSTW</sequence>
<feature type="transmembrane region" description="Helical" evidence="6">
    <location>
        <begin position="118"/>
        <end position="138"/>
    </location>
</feature>
<evidence type="ECO:0000256" key="2">
    <source>
        <dbReference type="ARBA" id="ARBA00022475"/>
    </source>
</evidence>
<keyword evidence="2" id="KW-1003">Cell membrane</keyword>
<evidence type="ECO:0000256" key="3">
    <source>
        <dbReference type="ARBA" id="ARBA00022692"/>
    </source>
</evidence>
<feature type="transmembrane region" description="Helical" evidence="6">
    <location>
        <begin position="72"/>
        <end position="90"/>
    </location>
</feature>
<keyword evidence="3 6" id="KW-0812">Transmembrane</keyword>
<proteinExistence type="predicted"/>
<evidence type="ECO:0000256" key="6">
    <source>
        <dbReference type="SAM" id="Phobius"/>
    </source>
</evidence>
<evidence type="ECO:0000256" key="5">
    <source>
        <dbReference type="ARBA" id="ARBA00023136"/>
    </source>
</evidence>
<dbReference type="GO" id="GO:0015171">
    <property type="term" value="F:amino acid transmembrane transporter activity"/>
    <property type="evidence" value="ECO:0007669"/>
    <property type="project" value="TreeGrafter"/>
</dbReference>
<comment type="subcellular location">
    <subcellularLocation>
        <location evidence="1">Cell membrane</location>
        <topology evidence="1">Multi-pass membrane protein</topology>
    </subcellularLocation>
</comment>
<name>A0A918UR30_9BACT</name>
<reference evidence="7" key="1">
    <citation type="journal article" date="2014" name="Int. J. Syst. Evol. Microbiol.">
        <title>Complete genome sequence of Corynebacterium casei LMG S-19264T (=DSM 44701T), isolated from a smear-ripened cheese.</title>
        <authorList>
            <consortium name="US DOE Joint Genome Institute (JGI-PGF)"/>
            <person name="Walter F."/>
            <person name="Albersmeier A."/>
            <person name="Kalinowski J."/>
            <person name="Ruckert C."/>
        </authorList>
    </citation>
    <scope>NUCLEOTIDE SEQUENCE</scope>
    <source>
        <strain evidence="7">KCTC 12368</strain>
    </source>
</reference>
<evidence type="ECO:0000256" key="4">
    <source>
        <dbReference type="ARBA" id="ARBA00022989"/>
    </source>
</evidence>
<feature type="transmembrane region" description="Helical" evidence="6">
    <location>
        <begin position="150"/>
        <end position="170"/>
    </location>
</feature>
<dbReference type="PANTHER" id="PTHR30086:SF20">
    <property type="entry name" value="ARGININE EXPORTER PROTEIN ARGO-RELATED"/>
    <property type="match status" value="1"/>
</dbReference>
<dbReference type="RefSeq" id="WP_018473043.1">
    <property type="nucleotide sequence ID" value="NZ_BMWX01000003.1"/>
</dbReference>
<keyword evidence="4 6" id="KW-1133">Transmembrane helix</keyword>
<feature type="transmembrane region" description="Helical" evidence="6">
    <location>
        <begin position="182"/>
        <end position="206"/>
    </location>
</feature>
<dbReference type="GO" id="GO:0005886">
    <property type="term" value="C:plasma membrane"/>
    <property type="evidence" value="ECO:0007669"/>
    <property type="project" value="UniProtKB-SubCell"/>
</dbReference>
<feature type="transmembrane region" description="Helical" evidence="6">
    <location>
        <begin position="6"/>
        <end position="27"/>
    </location>
</feature>
<accession>A0A918UR30</accession>
<evidence type="ECO:0000313" key="8">
    <source>
        <dbReference type="Proteomes" id="UP000619457"/>
    </source>
</evidence>
<feature type="transmembrane region" description="Helical" evidence="6">
    <location>
        <begin position="39"/>
        <end position="66"/>
    </location>
</feature>
<dbReference type="PANTHER" id="PTHR30086">
    <property type="entry name" value="ARGININE EXPORTER PROTEIN ARGO"/>
    <property type="match status" value="1"/>
</dbReference>
<organism evidence="7 8">
    <name type="scientific">Echinicola pacifica</name>
    <dbReference type="NCBI Taxonomy" id="346377"/>
    <lineage>
        <taxon>Bacteria</taxon>
        <taxon>Pseudomonadati</taxon>
        <taxon>Bacteroidota</taxon>
        <taxon>Cytophagia</taxon>
        <taxon>Cytophagales</taxon>
        <taxon>Cyclobacteriaceae</taxon>
        <taxon>Echinicola</taxon>
    </lineage>
</organism>
<gene>
    <name evidence="7" type="ORF">GCM10007049_20470</name>
</gene>
<reference evidence="7" key="2">
    <citation type="submission" date="2020-09" db="EMBL/GenBank/DDBJ databases">
        <authorList>
            <person name="Sun Q."/>
            <person name="Kim S."/>
        </authorList>
    </citation>
    <scope>NUCLEOTIDE SEQUENCE</scope>
    <source>
        <strain evidence="7">KCTC 12368</strain>
    </source>
</reference>
<dbReference type="InterPro" id="IPR001123">
    <property type="entry name" value="LeuE-type"/>
</dbReference>
<keyword evidence="8" id="KW-1185">Reference proteome</keyword>
<dbReference type="AlphaFoldDB" id="A0A918UR30"/>
<evidence type="ECO:0000256" key="1">
    <source>
        <dbReference type="ARBA" id="ARBA00004651"/>
    </source>
</evidence>
<evidence type="ECO:0000313" key="7">
    <source>
        <dbReference type="EMBL" id="GGZ27539.1"/>
    </source>
</evidence>
<dbReference type="Proteomes" id="UP000619457">
    <property type="component" value="Unassembled WGS sequence"/>
</dbReference>
<comment type="caution">
    <text evidence="7">The sequence shown here is derived from an EMBL/GenBank/DDBJ whole genome shotgun (WGS) entry which is preliminary data.</text>
</comment>
<keyword evidence="5 6" id="KW-0472">Membrane</keyword>
<dbReference type="EMBL" id="BMWX01000003">
    <property type="protein sequence ID" value="GGZ27539.1"/>
    <property type="molecule type" value="Genomic_DNA"/>
</dbReference>
<dbReference type="Pfam" id="PF01810">
    <property type="entry name" value="LysE"/>
    <property type="match status" value="1"/>
</dbReference>
<protein>
    <submittedName>
        <fullName evidence="7">Lysine transporter LysE</fullName>
    </submittedName>
</protein>